<reference evidence="4" key="1">
    <citation type="journal article" date="2014" name="Proc. Natl. Acad. Sci. U.S.A.">
        <title>Extensive sampling of basidiomycete genomes demonstrates inadequacy of the white-rot/brown-rot paradigm for wood decay fungi.</title>
        <authorList>
            <person name="Riley R."/>
            <person name="Salamov A.A."/>
            <person name="Brown D.W."/>
            <person name="Nagy L.G."/>
            <person name="Floudas D."/>
            <person name="Held B.W."/>
            <person name="Levasseur A."/>
            <person name="Lombard V."/>
            <person name="Morin E."/>
            <person name="Otillar R."/>
            <person name="Lindquist E.A."/>
            <person name="Sun H."/>
            <person name="LaButti K.M."/>
            <person name="Schmutz J."/>
            <person name="Jabbour D."/>
            <person name="Luo H."/>
            <person name="Baker S.E."/>
            <person name="Pisabarro A.G."/>
            <person name="Walton J.D."/>
            <person name="Blanchette R.A."/>
            <person name="Henrissat B."/>
            <person name="Martin F."/>
            <person name="Cullen D."/>
            <person name="Hibbett D.S."/>
            <person name="Grigoriev I.V."/>
        </authorList>
    </citation>
    <scope>NUCLEOTIDE SEQUENCE [LARGE SCALE GENOMIC DNA]</scope>
    <source>
        <strain evidence="4">CBS 339.88</strain>
    </source>
</reference>
<keyword evidence="4" id="KW-1185">Reference proteome</keyword>
<evidence type="ECO:0000256" key="1">
    <source>
        <dbReference type="ARBA" id="ARBA00022737"/>
    </source>
</evidence>
<dbReference type="PANTHER" id="PTHR10039">
    <property type="entry name" value="AMELOGENIN"/>
    <property type="match status" value="1"/>
</dbReference>
<dbReference type="InterPro" id="IPR027417">
    <property type="entry name" value="P-loop_NTPase"/>
</dbReference>
<proteinExistence type="predicted"/>
<dbReference type="PROSITE" id="PS50837">
    <property type="entry name" value="NACHT"/>
    <property type="match status" value="1"/>
</dbReference>
<evidence type="ECO:0000259" key="2">
    <source>
        <dbReference type="PROSITE" id="PS50837"/>
    </source>
</evidence>
<dbReference type="EMBL" id="KL142377">
    <property type="protein sequence ID" value="KDR76919.1"/>
    <property type="molecule type" value="Genomic_DNA"/>
</dbReference>
<sequence>MSIGSNVLVTGSSLTHVEGDYIVHAGGSKNALAFEQFVEDHVVAGALHNSEEVSDQPKCHPGTRVAILDHLIAWATALTIAIPIIWLHGPAGAGKSAILRTIAQNLSDSGHLLASFFFFRSAAGRNTSDHLIATIAYQLTLAIPATRQYIVEALERNPLLFSLSLWDQAKALIISPLLLVSNQPSWDSGQFPRVIVIDGLDECYDPRKQANILEALCRILQELPIPFAILVASRPEHHIRSEFGVGNLNRMSSRLALDDSYNPDADIKKYLVERFKAVQDNHPLNFCLPTSVPWPSREVVDHLVAKASGQFIYVSTIDKFVSSSRHNPAKRLDMILGTISAGNLRPFEQLDNLYSVIFSTVDPANLIATLRVLCVLLVPHSTNADHSPKFIEWLLNLETGDTRSLLLDLESLLTIGKPHESVIFFHASLGDYLLDRSRSDQFYIDAGMVYADLAQHCVIHLTRKKYGAGNYP</sequence>
<evidence type="ECO:0000313" key="3">
    <source>
        <dbReference type="EMBL" id="KDR76919.1"/>
    </source>
</evidence>
<feature type="domain" description="NACHT" evidence="2">
    <location>
        <begin position="83"/>
        <end position="235"/>
    </location>
</feature>
<dbReference type="InterPro" id="IPR007111">
    <property type="entry name" value="NACHT_NTPase"/>
</dbReference>
<gene>
    <name evidence="3" type="ORF">GALMADRAFT_419273</name>
</gene>
<dbReference type="Proteomes" id="UP000027222">
    <property type="component" value="Unassembled WGS sequence"/>
</dbReference>
<dbReference type="AlphaFoldDB" id="A0A067TAL4"/>
<dbReference type="OrthoDB" id="4760524at2759"/>
<dbReference type="Pfam" id="PF24883">
    <property type="entry name" value="NPHP3_N"/>
    <property type="match status" value="1"/>
</dbReference>
<keyword evidence="1" id="KW-0677">Repeat</keyword>
<organism evidence="3 4">
    <name type="scientific">Galerina marginata (strain CBS 339.88)</name>
    <dbReference type="NCBI Taxonomy" id="685588"/>
    <lineage>
        <taxon>Eukaryota</taxon>
        <taxon>Fungi</taxon>
        <taxon>Dikarya</taxon>
        <taxon>Basidiomycota</taxon>
        <taxon>Agaricomycotina</taxon>
        <taxon>Agaricomycetes</taxon>
        <taxon>Agaricomycetidae</taxon>
        <taxon>Agaricales</taxon>
        <taxon>Agaricineae</taxon>
        <taxon>Strophariaceae</taxon>
        <taxon>Galerina</taxon>
    </lineage>
</organism>
<dbReference type="HOGENOM" id="CLU_000288_6_10_1"/>
<dbReference type="Gene3D" id="3.40.50.300">
    <property type="entry name" value="P-loop containing nucleotide triphosphate hydrolases"/>
    <property type="match status" value="1"/>
</dbReference>
<name>A0A067TAL4_GALM3</name>
<dbReference type="PANTHER" id="PTHR10039:SF17">
    <property type="entry name" value="FUNGAL STAND N-TERMINAL GOODBYE DOMAIN-CONTAINING PROTEIN-RELATED"/>
    <property type="match status" value="1"/>
</dbReference>
<accession>A0A067TAL4</accession>
<evidence type="ECO:0000313" key="4">
    <source>
        <dbReference type="Proteomes" id="UP000027222"/>
    </source>
</evidence>
<dbReference type="InterPro" id="IPR056884">
    <property type="entry name" value="NPHP3-like_N"/>
</dbReference>
<protein>
    <recommendedName>
        <fullName evidence="2">NACHT domain-containing protein</fullName>
    </recommendedName>
</protein>
<dbReference type="SUPFAM" id="SSF52540">
    <property type="entry name" value="P-loop containing nucleoside triphosphate hydrolases"/>
    <property type="match status" value="1"/>
</dbReference>